<sequence length="157" mass="17909">MTVLIKRTPPSLPGQTQTFTTYSDNQPGVPIIQVKMLVDGRLSKEDIERMVQEAEKAEDDVQRDKVAAKNGLESHAFNMKSTLRMRSLLARSKMTKQAEDPGQTAEKDEYEHQQKELEKVCNPITKLYQECWRPGGMPEGMPGGFLELVKGSWWWIL</sequence>
<proteinExistence type="predicted"/>
<keyword evidence="3" id="KW-1185">Reference proteome</keyword>
<gene>
    <name evidence="2" type="ORF">AKAME5_000147500</name>
</gene>
<organism evidence="2 3">
    <name type="scientific">Lates japonicus</name>
    <name type="common">Japanese lates</name>
    <dbReference type="NCBI Taxonomy" id="270547"/>
    <lineage>
        <taxon>Eukaryota</taxon>
        <taxon>Metazoa</taxon>
        <taxon>Chordata</taxon>
        <taxon>Craniata</taxon>
        <taxon>Vertebrata</taxon>
        <taxon>Euteleostomi</taxon>
        <taxon>Actinopterygii</taxon>
        <taxon>Neopterygii</taxon>
        <taxon>Teleostei</taxon>
        <taxon>Neoteleostei</taxon>
        <taxon>Acanthomorphata</taxon>
        <taxon>Carangaria</taxon>
        <taxon>Carangaria incertae sedis</taxon>
        <taxon>Centropomidae</taxon>
        <taxon>Lates</taxon>
    </lineage>
</organism>
<comment type="caution">
    <text evidence="2">The sequence shown here is derived from an EMBL/GenBank/DDBJ whole genome shotgun (WGS) entry which is preliminary data.</text>
</comment>
<accession>A0AAD3QXJ7</accession>
<dbReference type="InterPro" id="IPR029048">
    <property type="entry name" value="HSP70_C_sf"/>
</dbReference>
<dbReference type="SUPFAM" id="SSF100934">
    <property type="entry name" value="Heat shock protein 70kD (HSP70), C-terminal subdomain"/>
    <property type="match status" value="1"/>
</dbReference>
<evidence type="ECO:0000256" key="1">
    <source>
        <dbReference type="SAM" id="MobiDB-lite"/>
    </source>
</evidence>
<evidence type="ECO:0000313" key="3">
    <source>
        <dbReference type="Proteomes" id="UP001279410"/>
    </source>
</evidence>
<dbReference type="Gene3D" id="1.20.1270.10">
    <property type="match status" value="1"/>
</dbReference>
<keyword evidence="2" id="KW-0346">Stress response</keyword>
<feature type="region of interest" description="Disordered" evidence="1">
    <location>
        <begin position="89"/>
        <end position="111"/>
    </location>
</feature>
<dbReference type="EMBL" id="BRZM01000003">
    <property type="protein sequence ID" value="GLD47265.1"/>
    <property type="molecule type" value="Genomic_DNA"/>
</dbReference>
<name>A0AAD3QXJ7_LATJO</name>
<dbReference type="AlphaFoldDB" id="A0AAD3QXJ7"/>
<evidence type="ECO:0000313" key="2">
    <source>
        <dbReference type="EMBL" id="GLD47265.1"/>
    </source>
</evidence>
<dbReference type="Proteomes" id="UP001279410">
    <property type="component" value="Unassembled WGS sequence"/>
</dbReference>
<protein>
    <submittedName>
        <fullName evidence="2">Heat shock cognate 71 kDa protein-like protein</fullName>
    </submittedName>
</protein>
<reference evidence="2" key="1">
    <citation type="submission" date="2022-08" db="EMBL/GenBank/DDBJ databases">
        <title>Genome sequencing of akame (Lates japonicus).</title>
        <authorList>
            <person name="Hashiguchi Y."/>
            <person name="Takahashi H."/>
        </authorList>
    </citation>
    <scope>NUCLEOTIDE SEQUENCE</scope>
    <source>
        <strain evidence="2">Kochi</strain>
    </source>
</reference>